<evidence type="ECO:0000256" key="5">
    <source>
        <dbReference type="ARBA" id="ARBA00022989"/>
    </source>
</evidence>
<sequence length="228" mass="25815">MLPKRLISLLLAGIMALSAVQAAVVKFDLPTVREGSNSWVCIGDFASQNSLVSISYKLSEPAVNMRTILRILDPSGNRLHLREDAPPSGDFTFATLDPHGAFEACFMNVGDSRANRRASPQPRSVVLDIRTGHETNDYDMGMDDPESNRELLTLRTAEQTIRQVLDISENIRDEMTYIRSREARLRRTNESTYDRVKWFGYFSVLVMILLGVYQVSQVRSFLRKKKAI</sequence>
<keyword evidence="4 9" id="KW-0732">Signal</keyword>
<dbReference type="GeneID" id="20524927"/>
<evidence type="ECO:0000256" key="7">
    <source>
        <dbReference type="RuleBase" id="RU003827"/>
    </source>
</evidence>
<name>A0A058ZFA8_FONAL</name>
<evidence type="ECO:0000313" key="12">
    <source>
        <dbReference type="Proteomes" id="UP000030693"/>
    </source>
</evidence>
<feature type="chain" id="PRO_5001571117" description="GOLD domain-containing protein" evidence="9">
    <location>
        <begin position="23"/>
        <end position="228"/>
    </location>
</feature>
<evidence type="ECO:0000256" key="6">
    <source>
        <dbReference type="ARBA" id="ARBA00023136"/>
    </source>
</evidence>
<protein>
    <recommendedName>
        <fullName evidence="10">GOLD domain-containing protein</fullName>
    </recommendedName>
</protein>
<feature type="signal peptide" evidence="9">
    <location>
        <begin position="1"/>
        <end position="22"/>
    </location>
</feature>
<dbReference type="eggNOG" id="KOG1691">
    <property type="taxonomic scope" value="Eukaryota"/>
</dbReference>
<evidence type="ECO:0000313" key="11">
    <source>
        <dbReference type="EMBL" id="KCV72618.1"/>
    </source>
</evidence>
<evidence type="ECO:0000256" key="1">
    <source>
        <dbReference type="ARBA" id="ARBA00004479"/>
    </source>
</evidence>
<keyword evidence="6 8" id="KW-0472">Membrane</keyword>
<evidence type="ECO:0000256" key="3">
    <source>
        <dbReference type="ARBA" id="ARBA00022692"/>
    </source>
</evidence>
<dbReference type="Proteomes" id="UP000030693">
    <property type="component" value="Unassembled WGS sequence"/>
</dbReference>
<dbReference type="EMBL" id="KB932201">
    <property type="protein sequence ID" value="KCV72618.1"/>
    <property type="molecule type" value="Genomic_DNA"/>
</dbReference>
<comment type="similarity">
    <text evidence="2 7">Belongs to the EMP24/GP25L family.</text>
</comment>
<keyword evidence="3 7" id="KW-0812">Transmembrane</keyword>
<dbReference type="SMART" id="SM01190">
    <property type="entry name" value="EMP24_GP25L"/>
    <property type="match status" value="1"/>
</dbReference>
<dbReference type="OrthoDB" id="759142at2759"/>
<dbReference type="GO" id="GO:0016020">
    <property type="term" value="C:membrane"/>
    <property type="evidence" value="ECO:0007669"/>
    <property type="project" value="UniProtKB-SubCell"/>
</dbReference>
<dbReference type="Pfam" id="PF01105">
    <property type="entry name" value="EMP24_GP25L"/>
    <property type="match status" value="1"/>
</dbReference>
<proteinExistence type="inferred from homology"/>
<evidence type="ECO:0000256" key="8">
    <source>
        <dbReference type="SAM" id="Phobius"/>
    </source>
</evidence>
<dbReference type="InterPro" id="IPR009038">
    <property type="entry name" value="GOLD_dom"/>
</dbReference>
<dbReference type="InterPro" id="IPR015720">
    <property type="entry name" value="Emp24-like"/>
</dbReference>
<evidence type="ECO:0000256" key="9">
    <source>
        <dbReference type="SAM" id="SignalP"/>
    </source>
</evidence>
<dbReference type="PROSITE" id="PS50866">
    <property type="entry name" value="GOLD"/>
    <property type="match status" value="1"/>
</dbReference>
<dbReference type="AlphaFoldDB" id="A0A058ZFA8"/>
<evidence type="ECO:0000259" key="10">
    <source>
        <dbReference type="PROSITE" id="PS50866"/>
    </source>
</evidence>
<dbReference type="RefSeq" id="XP_009492319.1">
    <property type="nucleotide sequence ID" value="XM_009494044.1"/>
</dbReference>
<comment type="subcellular location">
    <subcellularLocation>
        <location evidence="1 7">Membrane</location>
        <topology evidence="1 7">Single-pass type I membrane protein</topology>
    </subcellularLocation>
</comment>
<organism evidence="11">
    <name type="scientific">Fonticula alba</name>
    <name type="common">Slime mold</name>
    <dbReference type="NCBI Taxonomy" id="691883"/>
    <lineage>
        <taxon>Eukaryota</taxon>
        <taxon>Rotosphaerida</taxon>
        <taxon>Fonticulaceae</taxon>
        <taxon>Fonticula</taxon>
    </lineage>
</organism>
<evidence type="ECO:0000256" key="4">
    <source>
        <dbReference type="ARBA" id="ARBA00022729"/>
    </source>
</evidence>
<keyword evidence="5 8" id="KW-1133">Transmembrane helix</keyword>
<feature type="domain" description="GOLD" evidence="10">
    <location>
        <begin position="39"/>
        <end position="131"/>
    </location>
</feature>
<dbReference type="STRING" id="691883.A0A058ZFA8"/>
<accession>A0A058ZFA8</accession>
<keyword evidence="12" id="KW-1185">Reference proteome</keyword>
<feature type="transmembrane region" description="Helical" evidence="8">
    <location>
        <begin position="198"/>
        <end position="216"/>
    </location>
</feature>
<gene>
    <name evidence="11" type="ORF">H696_00202</name>
</gene>
<reference evidence="11" key="1">
    <citation type="submission" date="2013-04" db="EMBL/GenBank/DDBJ databases">
        <title>The Genome Sequence of Fonticula alba ATCC 38817.</title>
        <authorList>
            <consortium name="The Broad Institute Genomics Platform"/>
            <person name="Russ C."/>
            <person name="Cuomo C."/>
            <person name="Burger G."/>
            <person name="Gray M.W."/>
            <person name="Holland P.W.H."/>
            <person name="King N."/>
            <person name="Lang F.B.F."/>
            <person name="Roger A.J."/>
            <person name="Ruiz-Trillo I."/>
            <person name="Brown M."/>
            <person name="Walker B."/>
            <person name="Young S."/>
            <person name="Zeng Q."/>
            <person name="Gargeya S."/>
            <person name="Fitzgerald M."/>
            <person name="Haas B."/>
            <person name="Abouelleil A."/>
            <person name="Allen A.W."/>
            <person name="Alvarado L."/>
            <person name="Arachchi H.M."/>
            <person name="Berlin A.M."/>
            <person name="Chapman S.B."/>
            <person name="Gainer-Dewar J."/>
            <person name="Goldberg J."/>
            <person name="Griggs A."/>
            <person name="Gujja S."/>
            <person name="Hansen M."/>
            <person name="Howarth C."/>
            <person name="Imamovic A."/>
            <person name="Ireland A."/>
            <person name="Larimer J."/>
            <person name="McCowan C."/>
            <person name="Murphy C."/>
            <person name="Pearson M."/>
            <person name="Poon T.W."/>
            <person name="Priest M."/>
            <person name="Roberts A."/>
            <person name="Saif S."/>
            <person name="Shea T."/>
            <person name="Sisk P."/>
            <person name="Sykes S."/>
            <person name="Wortman J."/>
            <person name="Nusbaum C."/>
            <person name="Birren B."/>
        </authorList>
    </citation>
    <scope>NUCLEOTIDE SEQUENCE [LARGE SCALE GENOMIC DNA]</scope>
    <source>
        <strain evidence="11">ATCC 38817</strain>
    </source>
</reference>
<evidence type="ECO:0000256" key="2">
    <source>
        <dbReference type="ARBA" id="ARBA00007104"/>
    </source>
</evidence>
<dbReference type="PANTHER" id="PTHR22811">
    <property type="entry name" value="TRANSMEMBRANE EMP24 DOMAIN-CONTAINING PROTEIN"/>
    <property type="match status" value="1"/>
</dbReference>